<name>A0AA42BN15_9BACI</name>
<gene>
    <name evidence="1" type="ORF">NK662_00435</name>
</gene>
<organism evidence="1 2">
    <name type="scientific">Ectobacillus ponti</name>
    <dbReference type="NCBI Taxonomy" id="2961894"/>
    <lineage>
        <taxon>Bacteria</taxon>
        <taxon>Bacillati</taxon>
        <taxon>Bacillota</taxon>
        <taxon>Bacilli</taxon>
        <taxon>Bacillales</taxon>
        <taxon>Bacillaceae</taxon>
        <taxon>Ectobacillus</taxon>
    </lineage>
</organism>
<dbReference type="EMBL" id="JANCLT010000001">
    <property type="protein sequence ID" value="MCP8967001.1"/>
    <property type="molecule type" value="Genomic_DNA"/>
</dbReference>
<keyword evidence="2" id="KW-1185">Reference proteome</keyword>
<sequence>MSMFMVLFWLACVLIVFFSIRSIRRNPKQQADLQRSLNQEIGEMTAKADTSRHYG</sequence>
<reference evidence="1" key="1">
    <citation type="submission" date="2022-07" db="EMBL/GenBank/DDBJ databases">
        <authorList>
            <person name="Li W.-J."/>
            <person name="Deng Q.-Q."/>
        </authorList>
    </citation>
    <scope>NUCLEOTIDE SEQUENCE</scope>
    <source>
        <strain evidence="1">SYSU M60031</strain>
    </source>
</reference>
<dbReference type="AlphaFoldDB" id="A0AA42BN15"/>
<accession>A0AA42BN15</accession>
<dbReference type="Proteomes" id="UP001156102">
    <property type="component" value="Unassembled WGS sequence"/>
</dbReference>
<dbReference type="RefSeq" id="WP_254756245.1">
    <property type="nucleotide sequence ID" value="NZ_JANCLT010000001.1"/>
</dbReference>
<evidence type="ECO:0000313" key="1">
    <source>
        <dbReference type="EMBL" id="MCP8967001.1"/>
    </source>
</evidence>
<protein>
    <submittedName>
        <fullName evidence="1">Uncharacterized protein</fullName>
    </submittedName>
</protein>
<evidence type="ECO:0000313" key="2">
    <source>
        <dbReference type="Proteomes" id="UP001156102"/>
    </source>
</evidence>
<proteinExistence type="predicted"/>
<comment type="caution">
    <text evidence="1">The sequence shown here is derived from an EMBL/GenBank/DDBJ whole genome shotgun (WGS) entry which is preliminary data.</text>
</comment>